<proteinExistence type="inferred from homology"/>
<organism evidence="12 13">
    <name type="scientific">Ureaplasma ceti</name>
    <dbReference type="NCBI Taxonomy" id="3119530"/>
    <lineage>
        <taxon>Bacteria</taxon>
        <taxon>Bacillati</taxon>
        <taxon>Mycoplasmatota</taxon>
        <taxon>Mycoplasmoidales</taxon>
        <taxon>Mycoplasmoidaceae</taxon>
        <taxon>Ureaplasma</taxon>
    </lineage>
</organism>
<evidence type="ECO:0000256" key="7">
    <source>
        <dbReference type="ARBA" id="ARBA00024477"/>
    </source>
</evidence>
<evidence type="ECO:0000256" key="1">
    <source>
        <dbReference type="ARBA" id="ARBA00004706"/>
    </source>
</evidence>
<dbReference type="Proteomes" id="UP001449582">
    <property type="component" value="Unassembled WGS sequence"/>
</dbReference>
<reference evidence="12" key="1">
    <citation type="submission" date="2024-02" db="EMBL/GenBank/DDBJ databases">
        <title>Draft genome sequence of new strains in genus Ureaplasma.</title>
        <authorList>
            <person name="Nakajima Y."/>
            <person name="Segawa T."/>
        </authorList>
    </citation>
    <scope>NUCLEOTIDE SEQUENCE [LARGE SCALE GENOMIC DNA]</scope>
    <source>
        <strain evidence="12">OM1</strain>
    </source>
</reference>
<evidence type="ECO:0000313" key="12">
    <source>
        <dbReference type="EMBL" id="GAA5414330.1"/>
    </source>
</evidence>
<dbReference type="InterPro" id="IPR020557">
    <property type="entry name" value="Fumarate_lyase_CS"/>
</dbReference>
<dbReference type="EC" id="4.3.2.2" evidence="4 9"/>
<dbReference type="EMBL" id="BAABQM010000001">
    <property type="protein sequence ID" value="GAA5414330.1"/>
    <property type="molecule type" value="Genomic_DNA"/>
</dbReference>
<dbReference type="SMART" id="SM00998">
    <property type="entry name" value="ADSL_C"/>
    <property type="match status" value="1"/>
</dbReference>
<dbReference type="Gene3D" id="1.10.275.10">
    <property type="entry name" value="Fumarase/aspartase (N-terminal domain)"/>
    <property type="match status" value="1"/>
</dbReference>
<dbReference type="GO" id="GO:0016829">
    <property type="term" value="F:lyase activity"/>
    <property type="evidence" value="ECO:0007669"/>
    <property type="project" value="UniProtKB-KW"/>
</dbReference>
<evidence type="ECO:0000256" key="9">
    <source>
        <dbReference type="NCBIfam" id="TIGR00928"/>
    </source>
</evidence>
<dbReference type="InterPro" id="IPR008948">
    <property type="entry name" value="L-Aspartase-like"/>
</dbReference>
<dbReference type="SUPFAM" id="SSF48557">
    <property type="entry name" value="L-aspartase-like"/>
    <property type="match status" value="1"/>
</dbReference>
<dbReference type="InterPro" id="IPR004769">
    <property type="entry name" value="Pur_lyase"/>
</dbReference>
<accession>A0ABP9U5L4</accession>
<evidence type="ECO:0000313" key="13">
    <source>
        <dbReference type="Proteomes" id="UP001449582"/>
    </source>
</evidence>
<dbReference type="PRINTS" id="PR00149">
    <property type="entry name" value="FUMRATELYASE"/>
</dbReference>
<dbReference type="PROSITE" id="PS00163">
    <property type="entry name" value="FUMARATE_LYASES"/>
    <property type="match status" value="1"/>
</dbReference>
<dbReference type="Gene3D" id="1.20.200.10">
    <property type="entry name" value="Fumarase/aspartase (Central domain)"/>
    <property type="match status" value="1"/>
</dbReference>
<evidence type="ECO:0000256" key="2">
    <source>
        <dbReference type="ARBA" id="ARBA00004734"/>
    </source>
</evidence>
<evidence type="ECO:0000256" key="10">
    <source>
        <dbReference type="SAM" id="Coils"/>
    </source>
</evidence>
<comment type="catalytic activity">
    <reaction evidence="7">
        <text>(2S)-2-[5-amino-1-(5-phospho-beta-D-ribosyl)imidazole-4-carboxamido]succinate = 5-amino-1-(5-phospho-beta-D-ribosyl)imidazole-4-carboxamide + fumarate</text>
        <dbReference type="Rhea" id="RHEA:23920"/>
        <dbReference type="ChEBI" id="CHEBI:29806"/>
        <dbReference type="ChEBI" id="CHEBI:58443"/>
        <dbReference type="ChEBI" id="CHEBI:58475"/>
        <dbReference type="EC" id="4.3.2.2"/>
    </reaction>
    <physiologicalReaction direction="left-to-right" evidence="7">
        <dbReference type="Rhea" id="RHEA:23921"/>
    </physiologicalReaction>
</comment>
<evidence type="ECO:0000256" key="4">
    <source>
        <dbReference type="ARBA" id="ARBA00012339"/>
    </source>
</evidence>
<feature type="coiled-coil region" evidence="10">
    <location>
        <begin position="325"/>
        <end position="352"/>
    </location>
</feature>
<dbReference type="PANTHER" id="PTHR43172">
    <property type="entry name" value="ADENYLOSUCCINATE LYASE"/>
    <property type="match status" value="1"/>
</dbReference>
<comment type="catalytic activity">
    <reaction evidence="8">
        <text>N(6)-(1,2-dicarboxyethyl)-AMP = fumarate + AMP</text>
        <dbReference type="Rhea" id="RHEA:16853"/>
        <dbReference type="ChEBI" id="CHEBI:29806"/>
        <dbReference type="ChEBI" id="CHEBI:57567"/>
        <dbReference type="ChEBI" id="CHEBI:456215"/>
        <dbReference type="EC" id="4.3.2.2"/>
    </reaction>
    <physiologicalReaction direction="left-to-right" evidence="8">
        <dbReference type="Rhea" id="RHEA:16854"/>
    </physiologicalReaction>
</comment>
<dbReference type="InterPro" id="IPR022761">
    <property type="entry name" value="Fumarate_lyase_N"/>
</dbReference>
<evidence type="ECO:0000256" key="5">
    <source>
        <dbReference type="ARBA" id="ARBA00017058"/>
    </source>
</evidence>
<protein>
    <recommendedName>
        <fullName evidence="5 9">Adenylosuccinate lyase</fullName>
        <ecNumber evidence="4 9">4.3.2.2</ecNumber>
    </recommendedName>
</protein>
<evidence type="ECO:0000259" key="11">
    <source>
        <dbReference type="SMART" id="SM00998"/>
    </source>
</evidence>
<comment type="similarity">
    <text evidence="3">Belongs to the lyase 1 family. Adenylosuccinate lyase subfamily.</text>
</comment>
<comment type="pathway">
    <text evidence="1">Purine metabolism; IMP biosynthesis via de novo pathway; 5-amino-1-(5-phospho-D-ribosyl)imidazole-4-carboxamide from 5-amino-1-(5-phospho-D-ribosyl)imidazole-4-carboxylate: step 2/2.</text>
</comment>
<dbReference type="RefSeq" id="WP_353289495.1">
    <property type="nucleotide sequence ID" value="NZ_BAABQM010000001.1"/>
</dbReference>
<evidence type="ECO:0000256" key="6">
    <source>
        <dbReference type="ARBA" id="ARBA00023239"/>
    </source>
</evidence>
<comment type="caution">
    <text evidence="12">The sequence shown here is derived from an EMBL/GenBank/DDBJ whole genome shotgun (WGS) entry which is preliminary data.</text>
</comment>
<evidence type="ECO:0000256" key="8">
    <source>
        <dbReference type="ARBA" id="ARBA00049115"/>
    </source>
</evidence>
<dbReference type="NCBIfam" id="TIGR00928">
    <property type="entry name" value="purB"/>
    <property type="match status" value="1"/>
</dbReference>
<dbReference type="Gene3D" id="1.10.40.30">
    <property type="entry name" value="Fumarase/aspartase (C-terminal domain)"/>
    <property type="match status" value="1"/>
</dbReference>
<dbReference type="InterPro" id="IPR024083">
    <property type="entry name" value="Fumarase/histidase_N"/>
</dbReference>
<dbReference type="InterPro" id="IPR019468">
    <property type="entry name" value="AdenyloSucc_lyase_C"/>
</dbReference>
<sequence length="432" mass="50409">MIDRYSIKEVEQIWSEQQKFDNWLLIEKYVCEALNHLQVISDEDMATINAKIGVNYNRIYELEAIYKHDVIAFTRTVTEVMNDKTARWIHYGLTSTDLVDTSNGMNFYKVNELILQELQPLKSTLKQLAQSYKQVRIMGRTHGVHAQIQSLGLKFLNFLAMIERWEEHFKLLRKDVEVVKLSGAIGNYAFQDPRIEEYVAQKLGLQVAYFSTQVVSRDRFSLYFSCLANFGLVMNQLATEIRHLHRTEVSEVCEGFSNNQKGSSAMPHKKNPITCENICGMSRLLTSLCHTTWENVNLWHERDISHSSNERIIFCDATSLVIYLIRKMNQVLNNLTINLDQINKNINLSNSKNLSQAVMLFLIRYTTLSREEIYDSLQKYAMHADNFLEAVKHDPLFEPVLTQRWTEFLDFINELKYIDVIYSRLIDDETTV</sequence>
<dbReference type="CDD" id="cd01360">
    <property type="entry name" value="Adenylsuccinate_lyase_1"/>
    <property type="match status" value="1"/>
</dbReference>
<comment type="pathway">
    <text evidence="2">Purine metabolism; AMP biosynthesis via de novo pathway; AMP from IMP: step 2/2.</text>
</comment>
<evidence type="ECO:0000256" key="3">
    <source>
        <dbReference type="ARBA" id="ARBA00008273"/>
    </source>
</evidence>
<name>A0ABP9U5L4_9BACT</name>
<dbReference type="PANTHER" id="PTHR43172:SF1">
    <property type="entry name" value="ADENYLOSUCCINATE LYASE"/>
    <property type="match status" value="1"/>
</dbReference>
<dbReference type="Pfam" id="PF00206">
    <property type="entry name" value="Lyase_1"/>
    <property type="match status" value="1"/>
</dbReference>
<keyword evidence="6 12" id="KW-0456">Lyase</keyword>
<keyword evidence="10" id="KW-0175">Coiled coil</keyword>
<dbReference type="InterPro" id="IPR000362">
    <property type="entry name" value="Fumarate_lyase_fam"/>
</dbReference>
<gene>
    <name evidence="12" type="primary">purB</name>
    <name evidence="12" type="ORF">UREOM_0410</name>
</gene>
<feature type="domain" description="Adenylosuccinate lyase C-terminal" evidence="11">
    <location>
        <begin position="352"/>
        <end position="426"/>
    </location>
</feature>
<keyword evidence="13" id="KW-1185">Reference proteome</keyword>